<dbReference type="EMBL" id="CAJOBC010113929">
    <property type="protein sequence ID" value="CAF4542444.1"/>
    <property type="molecule type" value="Genomic_DNA"/>
</dbReference>
<dbReference type="Proteomes" id="UP000681722">
    <property type="component" value="Unassembled WGS sequence"/>
</dbReference>
<reference evidence="2" key="1">
    <citation type="submission" date="2021-02" db="EMBL/GenBank/DDBJ databases">
        <authorList>
            <person name="Nowell W R."/>
        </authorList>
    </citation>
    <scope>NUCLEOTIDE SEQUENCE</scope>
</reference>
<dbReference type="EMBL" id="CAJOBA010075420">
    <property type="protein sequence ID" value="CAF4414998.1"/>
    <property type="molecule type" value="Genomic_DNA"/>
</dbReference>
<gene>
    <name evidence="2" type="ORF">SRO942_LOCUS46649</name>
    <name evidence="1" type="ORF">TMI583_LOCUS44174</name>
</gene>
<protein>
    <submittedName>
        <fullName evidence="2">Uncharacterized protein</fullName>
    </submittedName>
</protein>
<accession>A0A8S2YFI2</accession>
<comment type="caution">
    <text evidence="2">The sequence shown here is derived from an EMBL/GenBank/DDBJ whole genome shotgun (WGS) entry which is preliminary data.</text>
</comment>
<dbReference type="Proteomes" id="UP000682733">
    <property type="component" value="Unassembled WGS sequence"/>
</dbReference>
<dbReference type="AlphaFoldDB" id="A0A8S2YFI2"/>
<proteinExistence type="predicted"/>
<name>A0A8S2YFI2_9BILA</name>
<evidence type="ECO:0000313" key="1">
    <source>
        <dbReference type="EMBL" id="CAF4414998.1"/>
    </source>
</evidence>
<dbReference type="OrthoDB" id="10050341at2759"/>
<evidence type="ECO:0000313" key="3">
    <source>
        <dbReference type="Proteomes" id="UP000681722"/>
    </source>
</evidence>
<evidence type="ECO:0000313" key="2">
    <source>
        <dbReference type="EMBL" id="CAF4542444.1"/>
    </source>
</evidence>
<organism evidence="2 3">
    <name type="scientific">Didymodactylos carnosus</name>
    <dbReference type="NCBI Taxonomy" id="1234261"/>
    <lineage>
        <taxon>Eukaryota</taxon>
        <taxon>Metazoa</taxon>
        <taxon>Spiralia</taxon>
        <taxon>Gnathifera</taxon>
        <taxon>Rotifera</taxon>
        <taxon>Eurotatoria</taxon>
        <taxon>Bdelloidea</taxon>
        <taxon>Philodinida</taxon>
        <taxon>Philodinidae</taxon>
        <taxon>Didymodactylos</taxon>
    </lineage>
</organism>
<sequence>MQSIDKYTASSATDDLHERSRKVVLRCYNTIASQKELSGVQVASYLMNWPDHYTSHKFENLFLVGIESYLEKSLDEKRNSEVTTANSTTMGVSYTKENLNAKEVETNDLNAQFSIGQTNIPNNYALVNIRIDYQYRPSEIADF</sequence>